<dbReference type="PANTHER" id="PTHR16193:SF1">
    <property type="match status" value="1"/>
</dbReference>
<organism evidence="2 3">
    <name type="scientific">Aegilops tauschii subsp. strangulata</name>
    <name type="common">Goatgrass</name>
    <dbReference type="NCBI Taxonomy" id="200361"/>
    <lineage>
        <taxon>Eukaryota</taxon>
        <taxon>Viridiplantae</taxon>
        <taxon>Streptophyta</taxon>
        <taxon>Embryophyta</taxon>
        <taxon>Tracheophyta</taxon>
        <taxon>Spermatophyta</taxon>
        <taxon>Magnoliopsida</taxon>
        <taxon>Liliopsida</taxon>
        <taxon>Poales</taxon>
        <taxon>Poaceae</taxon>
        <taxon>BOP clade</taxon>
        <taxon>Pooideae</taxon>
        <taxon>Triticodae</taxon>
        <taxon>Triticeae</taxon>
        <taxon>Triticinae</taxon>
        <taxon>Aegilops</taxon>
    </lineage>
</organism>
<feature type="region of interest" description="Disordered" evidence="1">
    <location>
        <begin position="1"/>
        <end position="32"/>
    </location>
</feature>
<reference evidence="3" key="1">
    <citation type="journal article" date="2014" name="Science">
        <title>Ancient hybridizations among the ancestral genomes of bread wheat.</title>
        <authorList>
            <consortium name="International Wheat Genome Sequencing Consortium,"/>
            <person name="Marcussen T."/>
            <person name="Sandve S.R."/>
            <person name="Heier L."/>
            <person name="Spannagl M."/>
            <person name="Pfeifer M."/>
            <person name="Jakobsen K.S."/>
            <person name="Wulff B.B."/>
            <person name="Steuernagel B."/>
            <person name="Mayer K.F."/>
            <person name="Olsen O.A."/>
        </authorList>
    </citation>
    <scope>NUCLEOTIDE SEQUENCE [LARGE SCALE GENOMIC DNA]</scope>
    <source>
        <strain evidence="3">cv. AL8/78</strain>
    </source>
</reference>
<proteinExistence type="predicted"/>
<dbReference type="AlphaFoldDB" id="A0A452YD02"/>
<reference evidence="2" key="4">
    <citation type="submission" date="2019-03" db="UniProtKB">
        <authorList>
            <consortium name="EnsemblPlants"/>
        </authorList>
    </citation>
    <scope>IDENTIFICATION</scope>
</reference>
<reference evidence="3" key="2">
    <citation type="journal article" date="2017" name="Nat. Plants">
        <title>The Aegilops tauschii genome reveals multiple impacts of transposons.</title>
        <authorList>
            <person name="Zhao G."/>
            <person name="Zou C."/>
            <person name="Li K."/>
            <person name="Wang K."/>
            <person name="Li T."/>
            <person name="Gao L."/>
            <person name="Zhang X."/>
            <person name="Wang H."/>
            <person name="Yang Z."/>
            <person name="Liu X."/>
            <person name="Jiang W."/>
            <person name="Mao L."/>
            <person name="Kong X."/>
            <person name="Jiao Y."/>
            <person name="Jia J."/>
        </authorList>
    </citation>
    <scope>NUCLEOTIDE SEQUENCE [LARGE SCALE GENOMIC DNA]</scope>
    <source>
        <strain evidence="3">cv. AL8/78</strain>
    </source>
</reference>
<dbReference type="Proteomes" id="UP000015105">
    <property type="component" value="Chromosome 1D"/>
</dbReference>
<feature type="compositionally biased region" description="Polar residues" evidence="1">
    <location>
        <begin position="1"/>
        <end position="14"/>
    </location>
</feature>
<name>A0A452YD02_AEGTS</name>
<evidence type="ECO:0000313" key="2">
    <source>
        <dbReference type="EnsemblPlants" id="AET1Gv20378500.1"/>
    </source>
</evidence>
<evidence type="ECO:0000256" key="1">
    <source>
        <dbReference type="SAM" id="MobiDB-lite"/>
    </source>
</evidence>
<evidence type="ECO:0000313" key="3">
    <source>
        <dbReference type="Proteomes" id="UP000015105"/>
    </source>
</evidence>
<protein>
    <submittedName>
        <fullName evidence="2">Uncharacterized protein</fullName>
    </submittedName>
</protein>
<dbReference type="EnsemblPlants" id="AET1Gv20378500.1">
    <property type="protein sequence ID" value="AET1Gv20378500.1"/>
    <property type="gene ID" value="AET1Gv20378500"/>
</dbReference>
<dbReference type="STRING" id="200361.A0A452YD02"/>
<accession>A0A452YD02</accession>
<reference evidence="2" key="3">
    <citation type="journal article" date="2017" name="Nature">
        <title>Genome sequence of the progenitor of the wheat D genome Aegilops tauschii.</title>
        <authorList>
            <person name="Luo M.C."/>
            <person name="Gu Y.Q."/>
            <person name="Puiu D."/>
            <person name="Wang H."/>
            <person name="Twardziok S.O."/>
            <person name="Deal K.R."/>
            <person name="Huo N."/>
            <person name="Zhu T."/>
            <person name="Wang L."/>
            <person name="Wang Y."/>
            <person name="McGuire P.E."/>
            <person name="Liu S."/>
            <person name="Long H."/>
            <person name="Ramasamy R.K."/>
            <person name="Rodriguez J.C."/>
            <person name="Van S.L."/>
            <person name="Yuan L."/>
            <person name="Wang Z."/>
            <person name="Xia Z."/>
            <person name="Xiao L."/>
            <person name="Anderson O.D."/>
            <person name="Ouyang S."/>
            <person name="Liang Y."/>
            <person name="Zimin A.V."/>
            <person name="Pertea G."/>
            <person name="Qi P."/>
            <person name="Bennetzen J.L."/>
            <person name="Dai X."/>
            <person name="Dawson M.W."/>
            <person name="Muller H.G."/>
            <person name="Kugler K."/>
            <person name="Rivarola-Duarte L."/>
            <person name="Spannagl M."/>
            <person name="Mayer K.F.X."/>
            <person name="Lu F.H."/>
            <person name="Bevan M.W."/>
            <person name="Leroy P."/>
            <person name="Li P."/>
            <person name="You F.M."/>
            <person name="Sun Q."/>
            <person name="Liu Z."/>
            <person name="Lyons E."/>
            <person name="Wicker T."/>
            <person name="Salzberg S.L."/>
            <person name="Devos K.M."/>
            <person name="Dvorak J."/>
        </authorList>
    </citation>
    <scope>NUCLEOTIDE SEQUENCE [LARGE SCALE GENOMIC DNA]</scope>
    <source>
        <strain evidence="2">cv. AL8/78</strain>
    </source>
</reference>
<dbReference type="InterPro" id="IPR044244">
    <property type="entry name" value="TTC27/Emw1"/>
</dbReference>
<dbReference type="PANTHER" id="PTHR16193">
    <property type="entry name" value="TETRATRICOPEPTIDE REPEAT PROTEIN 27"/>
    <property type="match status" value="1"/>
</dbReference>
<sequence length="165" mass="18451">MTTLEEQATHLNDTQEAKSMGNTSDDSNKETRQSSQLLDIIGDILEQIVQNGASVPEICGLCARYHKSKGDLEECSKALRNQVQYLKGSELCHNHKKFKKFAQASLQLCKSYMEMSSTTGTKRELLLAEMHLKSSLKEAMDFVDSEEYKQLADCLVELKDLIGAA</sequence>
<keyword evidence="3" id="KW-1185">Reference proteome</keyword>
<dbReference type="Gramene" id="AET1Gv20378500.1">
    <property type="protein sequence ID" value="AET1Gv20378500.1"/>
    <property type="gene ID" value="AET1Gv20378500"/>
</dbReference>
<reference evidence="2" key="5">
    <citation type="journal article" date="2021" name="G3 (Bethesda)">
        <title>Aegilops tauschii genome assembly Aet v5.0 features greater sequence contiguity and improved annotation.</title>
        <authorList>
            <person name="Wang L."/>
            <person name="Zhu T."/>
            <person name="Rodriguez J.C."/>
            <person name="Deal K.R."/>
            <person name="Dubcovsky J."/>
            <person name="McGuire P.E."/>
            <person name="Lux T."/>
            <person name="Spannagl M."/>
            <person name="Mayer K.F.X."/>
            <person name="Baldrich P."/>
            <person name="Meyers B.C."/>
            <person name="Huo N."/>
            <person name="Gu Y.Q."/>
            <person name="Zhou H."/>
            <person name="Devos K.M."/>
            <person name="Bennetzen J.L."/>
            <person name="Unver T."/>
            <person name="Budak H."/>
            <person name="Gulick P.J."/>
            <person name="Galiba G."/>
            <person name="Kalapos B."/>
            <person name="Nelson D.R."/>
            <person name="Li P."/>
            <person name="You F.M."/>
            <person name="Luo M.C."/>
            <person name="Dvorak J."/>
        </authorList>
    </citation>
    <scope>NUCLEOTIDE SEQUENCE [LARGE SCALE GENOMIC DNA]</scope>
    <source>
        <strain evidence="2">cv. AL8/78</strain>
    </source>
</reference>